<dbReference type="InterPro" id="IPR006527">
    <property type="entry name" value="F-box-assoc_dom_typ1"/>
</dbReference>
<name>G7KHZ5_MEDTR</name>
<evidence type="ECO:0000259" key="1">
    <source>
        <dbReference type="Pfam" id="PF07734"/>
    </source>
</evidence>
<accession>A0A0C3W042</accession>
<dbReference type="Pfam" id="PF07734">
    <property type="entry name" value="FBA_1"/>
    <property type="match status" value="1"/>
</dbReference>
<accession>G7KHZ5</accession>
<reference evidence="2 4" key="1">
    <citation type="journal article" date="2011" name="Nature">
        <title>The Medicago genome provides insight into the evolution of rhizobial symbioses.</title>
        <authorList>
            <person name="Young N.D."/>
            <person name="Debelle F."/>
            <person name="Oldroyd G.E."/>
            <person name="Geurts R."/>
            <person name="Cannon S.B."/>
            <person name="Udvardi M.K."/>
            <person name="Benedito V.A."/>
            <person name="Mayer K.F."/>
            <person name="Gouzy J."/>
            <person name="Schoof H."/>
            <person name="Van de Peer Y."/>
            <person name="Proost S."/>
            <person name="Cook D.R."/>
            <person name="Meyers B.C."/>
            <person name="Spannagl M."/>
            <person name="Cheung F."/>
            <person name="De Mita S."/>
            <person name="Krishnakumar V."/>
            <person name="Gundlach H."/>
            <person name="Zhou S."/>
            <person name="Mudge J."/>
            <person name="Bharti A.K."/>
            <person name="Murray J.D."/>
            <person name="Naoumkina M.A."/>
            <person name="Rosen B."/>
            <person name="Silverstein K.A."/>
            <person name="Tang H."/>
            <person name="Rombauts S."/>
            <person name="Zhao P.X."/>
            <person name="Zhou P."/>
            <person name="Barbe V."/>
            <person name="Bardou P."/>
            <person name="Bechner M."/>
            <person name="Bellec A."/>
            <person name="Berger A."/>
            <person name="Berges H."/>
            <person name="Bidwell S."/>
            <person name="Bisseling T."/>
            <person name="Choisne N."/>
            <person name="Couloux A."/>
            <person name="Denny R."/>
            <person name="Deshpande S."/>
            <person name="Dai X."/>
            <person name="Doyle J.J."/>
            <person name="Dudez A.M."/>
            <person name="Farmer A.D."/>
            <person name="Fouteau S."/>
            <person name="Franken C."/>
            <person name="Gibelin C."/>
            <person name="Gish J."/>
            <person name="Goldstein S."/>
            <person name="Gonzalez A.J."/>
            <person name="Green P.J."/>
            <person name="Hallab A."/>
            <person name="Hartog M."/>
            <person name="Hua A."/>
            <person name="Humphray S.J."/>
            <person name="Jeong D.H."/>
            <person name="Jing Y."/>
            <person name="Jocker A."/>
            <person name="Kenton S.M."/>
            <person name="Kim D.J."/>
            <person name="Klee K."/>
            <person name="Lai H."/>
            <person name="Lang C."/>
            <person name="Lin S."/>
            <person name="Macmil S.L."/>
            <person name="Magdelenat G."/>
            <person name="Matthews L."/>
            <person name="McCorrison J."/>
            <person name="Monaghan E.L."/>
            <person name="Mun J.H."/>
            <person name="Najar F.Z."/>
            <person name="Nicholson C."/>
            <person name="Noirot C."/>
            <person name="O'Bleness M."/>
            <person name="Paule C.R."/>
            <person name="Poulain J."/>
            <person name="Prion F."/>
            <person name="Qin B."/>
            <person name="Qu C."/>
            <person name="Retzel E.F."/>
            <person name="Riddle C."/>
            <person name="Sallet E."/>
            <person name="Samain S."/>
            <person name="Samson N."/>
            <person name="Sanders I."/>
            <person name="Saurat O."/>
            <person name="Scarpelli C."/>
            <person name="Schiex T."/>
            <person name="Segurens B."/>
            <person name="Severin A.J."/>
            <person name="Sherrier D.J."/>
            <person name="Shi R."/>
            <person name="Sims S."/>
            <person name="Singer S.R."/>
            <person name="Sinharoy S."/>
            <person name="Sterck L."/>
            <person name="Viollet A."/>
            <person name="Wang B.B."/>
            <person name="Wang K."/>
            <person name="Wang M."/>
            <person name="Wang X."/>
            <person name="Warfsmann J."/>
            <person name="Weissenbach J."/>
            <person name="White D.D."/>
            <person name="White J.D."/>
            <person name="Wiley G.B."/>
            <person name="Wincker P."/>
            <person name="Xing Y."/>
            <person name="Yang L."/>
            <person name="Yao Z."/>
            <person name="Ying F."/>
            <person name="Zhai J."/>
            <person name="Zhou L."/>
            <person name="Zuber A."/>
            <person name="Denarie J."/>
            <person name="Dixon R.A."/>
            <person name="May G.D."/>
            <person name="Schwartz D.C."/>
            <person name="Rogers J."/>
            <person name="Quetier F."/>
            <person name="Town C.D."/>
            <person name="Roe B.A."/>
        </authorList>
    </citation>
    <scope>NUCLEOTIDE SEQUENCE [LARGE SCALE GENOMIC DNA]</scope>
    <source>
        <strain evidence="2">A17</strain>
        <strain evidence="3 4">cv. Jemalong A17</strain>
    </source>
</reference>
<dbReference type="Proteomes" id="UP000002051">
    <property type="component" value="Chromosome 6"/>
</dbReference>
<dbReference type="PANTHER" id="PTHR31672:SF13">
    <property type="entry name" value="F-BOX PROTEIN CPR30-LIKE"/>
    <property type="match status" value="1"/>
</dbReference>
<dbReference type="HOGENOM" id="CLU_027176_5_1_1"/>
<dbReference type="PANTHER" id="PTHR31672">
    <property type="entry name" value="BNACNNG10540D PROTEIN"/>
    <property type="match status" value="1"/>
</dbReference>
<dbReference type="InterPro" id="IPR036047">
    <property type="entry name" value="F-box-like_dom_sf"/>
</dbReference>
<keyword evidence="4" id="KW-1185">Reference proteome</keyword>
<dbReference type="EnsemblPlants" id="AES76990">
    <property type="protein sequence ID" value="AES76990"/>
    <property type="gene ID" value="MTR_6g090260"/>
</dbReference>
<dbReference type="EMBL" id="CM001222">
    <property type="protein sequence ID" value="AES76990.2"/>
    <property type="molecule type" value="Genomic_DNA"/>
</dbReference>
<evidence type="ECO:0000313" key="2">
    <source>
        <dbReference type="EMBL" id="AES76990.2"/>
    </source>
</evidence>
<dbReference type="eggNOG" id="KOG1497">
    <property type="taxonomic scope" value="Eukaryota"/>
</dbReference>
<dbReference type="InterPro" id="IPR017451">
    <property type="entry name" value="F-box-assoc_interact_dom"/>
</dbReference>
<sequence length="262" mass="30221">MEKNNSVVAATNEKVSTAYISDDIAFSILSKLPLKSFKRFECLRKSWSTLCKNHHFMDMFRCNFLSNSHCEVPKWEIYSLRSNSWRELDVDMPSSVDCTEGTQIYMDGVCHWLCEKHKDNPIGPCLVSFYLSNEVSFTTAIPPDVDDCFDVKAKWKNLVVLNGYIALISYRKETSTFRVSILGQLGFKESWIKLFMVGPLPYVERPIGVGTKGEIFFIRKDKEVAWFDLSTQMIDVLGYTTEGFHSLCRMINYKESIVPFEE</sequence>
<evidence type="ECO:0000313" key="3">
    <source>
        <dbReference type="EnsemblPlants" id="AES76990"/>
    </source>
</evidence>
<dbReference type="SUPFAM" id="SSF81383">
    <property type="entry name" value="F-box domain"/>
    <property type="match status" value="1"/>
</dbReference>
<reference evidence="2 4" key="2">
    <citation type="journal article" date="2014" name="BMC Genomics">
        <title>An improved genome release (version Mt4.0) for the model legume Medicago truncatula.</title>
        <authorList>
            <person name="Tang H."/>
            <person name="Krishnakumar V."/>
            <person name="Bidwell S."/>
            <person name="Rosen B."/>
            <person name="Chan A."/>
            <person name="Zhou S."/>
            <person name="Gentzbittel L."/>
            <person name="Childs K.L."/>
            <person name="Yandell M."/>
            <person name="Gundlach H."/>
            <person name="Mayer K.F."/>
            <person name="Schwartz D.C."/>
            <person name="Town C.D."/>
        </authorList>
    </citation>
    <scope>GENOME REANNOTATION</scope>
    <source>
        <strain evidence="3 4">cv. Jemalong A17</strain>
    </source>
</reference>
<proteinExistence type="predicted"/>
<dbReference type="NCBIfam" id="TIGR01640">
    <property type="entry name" value="F_box_assoc_1"/>
    <property type="match status" value="1"/>
</dbReference>
<reference evidence="3" key="3">
    <citation type="submission" date="2015-04" db="UniProtKB">
        <authorList>
            <consortium name="EnsemblPlants"/>
        </authorList>
    </citation>
    <scope>IDENTIFICATION</scope>
    <source>
        <strain evidence="3">cv. Jemalong A17</strain>
    </source>
</reference>
<dbReference type="AlphaFoldDB" id="G7KHZ5"/>
<protein>
    <submittedName>
        <fullName evidence="2">F-box protein interaction domain protein</fullName>
    </submittedName>
</protein>
<gene>
    <name evidence="2" type="ordered locus">MTR_6g090260</name>
</gene>
<organism evidence="2 4">
    <name type="scientific">Medicago truncatula</name>
    <name type="common">Barrel medic</name>
    <name type="synonym">Medicago tribuloides</name>
    <dbReference type="NCBI Taxonomy" id="3880"/>
    <lineage>
        <taxon>Eukaryota</taxon>
        <taxon>Viridiplantae</taxon>
        <taxon>Streptophyta</taxon>
        <taxon>Embryophyta</taxon>
        <taxon>Tracheophyta</taxon>
        <taxon>Spermatophyta</taxon>
        <taxon>Magnoliopsida</taxon>
        <taxon>eudicotyledons</taxon>
        <taxon>Gunneridae</taxon>
        <taxon>Pentapetalae</taxon>
        <taxon>rosids</taxon>
        <taxon>fabids</taxon>
        <taxon>Fabales</taxon>
        <taxon>Fabaceae</taxon>
        <taxon>Papilionoideae</taxon>
        <taxon>50 kb inversion clade</taxon>
        <taxon>NPAAA clade</taxon>
        <taxon>Hologalegina</taxon>
        <taxon>IRL clade</taxon>
        <taxon>Trifolieae</taxon>
        <taxon>Medicago</taxon>
    </lineage>
</organism>
<feature type="domain" description="F-box associated beta-propeller type 1" evidence="1">
    <location>
        <begin position="51"/>
        <end position="231"/>
    </location>
</feature>
<evidence type="ECO:0000313" key="4">
    <source>
        <dbReference type="Proteomes" id="UP000002051"/>
    </source>
</evidence>
<dbReference type="InterPro" id="IPR050796">
    <property type="entry name" value="SCF_F-box_component"/>
</dbReference>